<evidence type="ECO:0000256" key="3">
    <source>
        <dbReference type="SAM" id="SignalP"/>
    </source>
</evidence>
<gene>
    <name evidence="5" type="ORF">G4B88_029493</name>
</gene>
<dbReference type="PANTHER" id="PTHR34200:SF5">
    <property type="match status" value="1"/>
</dbReference>
<evidence type="ECO:0000313" key="6">
    <source>
        <dbReference type="Proteomes" id="UP000583929"/>
    </source>
</evidence>
<keyword evidence="2" id="KW-1133">Transmembrane helix</keyword>
<keyword evidence="2" id="KW-0812">Transmembrane</keyword>
<dbReference type="InterPro" id="IPR055780">
    <property type="entry name" value="DUF7356"/>
</dbReference>
<keyword evidence="6" id="KW-1185">Reference proteome</keyword>
<accession>A0A7J6DUH2</accession>
<dbReference type="PANTHER" id="PTHR34200">
    <property type="entry name" value="DENTIN SIALOPHOSPHOPROTEIN-LIKE ISOFORM X1"/>
    <property type="match status" value="1"/>
</dbReference>
<sequence>MVMERIPIGSTVRVLAAVVVLVLLLMVGNGCEASPFTKIRNLASVNKPIHDSPPQQISPSPSPSPNSSVDLGPSRVNNSVSPALGSVSYGLSNENCTSSLRTCPRENQIHMTACLFSSSNANMELLLRVQNDGGSPLEVNVTTSNTLKKIQIPEHHIKEVSISDTGNSSVELNAGNGACIIHLELPALDNGFLKRDNGSLKHDNGFLKHDYGFFKHFSNYNDYATPVNGAYFLFFTVLIIGGMWSCCCLFGGKKRHTDGVPYQELEMGHSSNGHVETEEPWDQGWDDDWDEIKTVKSPMAHRNEIVSTNALTSRSSDADGWENNWDD</sequence>
<feature type="transmembrane region" description="Helical" evidence="2">
    <location>
        <begin position="230"/>
        <end position="252"/>
    </location>
</feature>
<reference evidence="5 6" key="1">
    <citation type="journal article" date="2020" name="bioRxiv">
        <title>Sequence and annotation of 42 cannabis genomes reveals extensive copy number variation in cannabinoid synthesis and pathogen resistance genes.</title>
        <authorList>
            <person name="Mckernan K.J."/>
            <person name="Helbert Y."/>
            <person name="Kane L.T."/>
            <person name="Ebling H."/>
            <person name="Zhang L."/>
            <person name="Liu B."/>
            <person name="Eaton Z."/>
            <person name="Mclaughlin S."/>
            <person name="Kingan S."/>
            <person name="Baybayan P."/>
            <person name="Concepcion G."/>
            <person name="Jordan M."/>
            <person name="Riva A."/>
            <person name="Barbazuk W."/>
            <person name="Harkins T."/>
        </authorList>
    </citation>
    <scope>NUCLEOTIDE SEQUENCE [LARGE SCALE GENOMIC DNA]</scope>
    <source>
        <strain evidence="6">cv. Jamaican Lion 4</strain>
        <tissue evidence="5">Leaf</tissue>
    </source>
</reference>
<name>A0A7J6DUH2_CANSA</name>
<feature type="chain" id="PRO_5029810838" description="DUF7356 domain-containing protein" evidence="3">
    <location>
        <begin position="34"/>
        <end position="327"/>
    </location>
</feature>
<evidence type="ECO:0000259" key="4">
    <source>
        <dbReference type="Pfam" id="PF24053"/>
    </source>
</evidence>
<proteinExistence type="predicted"/>
<dbReference type="Pfam" id="PF24053">
    <property type="entry name" value="DUF7356"/>
    <property type="match status" value="1"/>
</dbReference>
<keyword evidence="2" id="KW-0472">Membrane</keyword>
<evidence type="ECO:0000256" key="1">
    <source>
        <dbReference type="SAM" id="MobiDB-lite"/>
    </source>
</evidence>
<comment type="caution">
    <text evidence="5">The sequence shown here is derived from an EMBL/GenBank/DDBJ whole genome shotgun (WGS) entry which is preliminary data.</text>
</comment>
<keyword evidence="3" id="KW-0732">Signal</keyword>
<organism evidence="5 6">
    <name type="scientific">Cannabis sativa</name>
    <name type="common">Hemp</name>
    <name type="synonym">Marijuana</name>
    <dbReference type="NCBI Taxonomy" id="3483"/>
    <lineage>
        <taxon>Eukaryota</taxon>
        <taxon>Viridiplantae</taxon>
        <taxon>Streptophyta</taxon>
        <taxon>Embryophyta</taxon>
        <taxon>Tracheophyta</taxon>
        <taxon>Spermatophyta</taxon>
        <taxon>Magnoliopsida</taxon>
        <taxon>eudicotyledons</taxon>
        <taxon>Gunneridae</taxon>
        <taxon>Pentapetalae</taxon>
        <taxon>rosids</taxon>
        <taxon>fabids</taxon>
        <taxon>Rosales</taxon>
        <taxon>Cannabaceae</taxon>
        <taxon>Cannabis</taxon>
    </lineage>
</organism>
<feature type="domain" description="DUF7356" evidence="4">
    <location>
        <begin position="92"/>
        <end position="185"/>
    </location>
</feature>
<dbReference type="Proteomes" id="UP000583929">
    <property type="component" value="Unassembled WGS sequence"/>
</dbReference>
<protein>
    <recommendedName>
        <fullName evidence="4">DUF7356 domain-containing protein</fullName>
    </recommendedName>
</protein>
<dbReference type="EMBL" id="JAATIQ010000622">
    <property type="protein sequence ID" value="KAF4349745.1"/>
    <property type="molecule type" value="Genomic_DNA"/>
</dbReference>
<evidence type="ECO:0000313" key="5">
    <source>
        <dbReference type="EMBL" id="KAF4349745.1"/>
    </source>
</evidence>
<dbReference type="AlphaFoldDB" id="A0A7J6DUH2"/>
<feature type="region of interest" description="Disordered" evidence="1">
    <location>
        <begin position="47"/>
        <end position="75"/>
    </location>
</feature>
<evidence type="ECO:0000256" key="2">
    <source>
        <dbReference type="SAM" id="Phobius"/>
    </source>
</evidence>
<feature type="signal peptide" evidence="3">
    <location>
        <begin position="1"/>
        <end position="33"/>
    </location>
</feature>